<protein>
    <recommendedName>
        <fullName evidence="7">poly(A)-specific ribonuclease</fullName>
        <ecNumber evidence="7">3.1.13.4</ecNumber>
    </recommendedName>
</protein>
<reference evidence="18" key="1">
    <citation type="submission" date="2021-01" db="UniProtKB">
        <authorList>
            <consortium name="EnsemblPlants"/>
        </authorList>
    </citation>
    <scope>IDENTIFICATION</scope>
</reference>
<keyword evidence="8" id="KW-0963">Cytoplasm</keyword>
<evidence type="ECO:0000256" key="3">
    <source>
        <dbReference type="ARBA" id="ARBA00004123"/>
    </source>
</evidence>
<keyword evidence="9" id="KW-0540">Nuclease</keyword>
<accession>A0A7N0TDV5</accession>
<comment type="catalytic activity">
    <reaction evidence="1">
        <text>Exonucleolytic cleavage of poly(A) to 5'-AMP.</text>
        <dbReference type="EC" id="3.1.13.4"/>
    </reaction>
</comment>
<evidence type="ECO:0000256" key="6">
    <source>
        <dbReference type="ARBA" id="ARBA00011757"/>
    </source>
</evidence>
<name>A0A7N0TDV5_KALFE</name>
<organism evidence="18 19">
    <name type="scientific">Kalanchoe fedtschenkoi</name>
    <name type="common">Lavender scallops</name>
    <name type="synonym">South American air plant</name>
    <dbReference type="NCBI Taxonomy" id="63787"/>
    <lineage>
        <taxon>Eukaryota</taxon>
        <taxon>Viridiplantae</taxon>
        <taxon>Streptophyta</taxon>
        <taxon>Embryophyta</taxon>
        <taxon>Tracheophyta</taxon>
        <taxon>Spermatophyta</taxon>
        <taxon>Magnoliopsida</taxon>
        <taxon>eudicotyledons</taxon>
        <taxon>Gunneridae</taxon>
        <taxon>Pentapetalae</taxon>
        <taxon>Saxifragales</taxon>
        <taxon>Crassulaceae</taxon>
        <taxon>Kalanchoe</taxon>
    </lineage>
</organism>
<keyword evidence="13" id="KW-0694">RNA-binding</keyword>
<comment type="subcellular location">
    <subcellularLocation>
        <location evidence="4">Cytoplasm</location>
    </subcellularLocation>
    <subcellularLocation>
        <location evidence="3">Nucleus</location>
    </subcellularLocation>
</comment>
<sequence>MMLATGLVGQDVAWVTFQGGVDLAYLLKTVTGCPMPDEVEQFLEYVRYYFSPNVFDVKHMMRWCEGLYGGLERVAETLEVEREAGESHMAGSDSLLTAMVFWRVVEEYFDEDEVCSATAPHNVDRTKIIQAGLTLTDELGNVAELEGKRVVWEFNFSDFDVDLDEHNPESIKLLARQGIDFQLLKTHGIDSARFGAMMLATGLVGQDVAWVTFQGGVDLAYLLKTVTGCPMPDEVEQFLEYVRYYFSPNVFDVKHMMRWCEGLYGGLERVAETLEVEREAGESHMAGSDSLLTAMVFWRVVEEYFDEDEVFISLFGGELHNLVHAVIM</sequence>
<dbReference type="Gramene" id="Kaladp0033s0060.1.v1.1">
    <property type="protein sequence ID" value="Kaladp0033s0060.1.v1.1"/>
    <property type="gene ID" value="Kaladp0033s0060.v1.1"/>
</dbReference>
<evidence type="ECO:0000256" key="5">
    <source>
        <dbReference type="ARBA" id="ARBA00008372"/>
    </source>
</evidence>
<dbReference type="Proteomes" id="UP000594263">
    <property type="component" value="Unplaced"/>
</dbReference>
<evidence type="ECO:0000256" key="12">
    <source>
        <dbReference type="ARBA" id="ARBA00022839"/>
    </source>
</evidence>
<comment type="function">
    <text evidence="17">Ubiquitous transcription factor required for a diverse set of processes. It is a component of the CCR4 complex involved in the control of gene expression.</text>
</comment>
<evidence type="ECO:0000256" key="2">
    <source>
        <dbReference type="ARBA" id="ARBA00001968"/>
    </source>
</evidence>
<dbReference type="GO" id="GO:0003723">
    <property type="term" value="F:RNA binding"/>
    <property type="evidence" value="ECO:0007669"/>
    <property type="project" value="UniProtKB-KW"/>
</dbReference>
<evidence type="ECO:0000313" key="18">
    <source>
        <dbReference type="EnsemblPlants" id="Kaladp0033s0060.1.v1.1"/>
    </source>
</evidence>
<comment type="cofactor">
    <cofactor evidence="2">
        <name>a divalent metal cation</name>
        <dbReference type="ChEBI" id="CHEBI:60240"/>
    </cofactor>
</comment>
<comment type="similarity">
    <text evidence="5">Belongs to the CAF1 family.</text>
</comment>
<keyword evidence="15" id="KW-0804">Transcription</keyword>
<keyword evidence="11" id="KW-0378">Hydrolase</keyword>
<dbReference type="EC" id="3.1.13.4" evidence="7"/>
<dbReference type="InterPro" id="IPR036397">
    <property type="entry name" value="RNaseH_sf"/>
</dbReference>
<evidence type="ECO:0000256" key="11">
    <source>
        <dbReference type="ARBA" id="ARBA00022801"/>
    </source>
</evidence>
<evidence type="ECO:0000256" key="16">
    <source>
        <dbReference type="ARBA" id="ARBA00023242"/>
    </source>
</evidence>
<dbReference type="GO" id="GO:0005737">
    <property type="term" value="C:cytoplasm"/>
    <property type="evidence" value="ECO:0007669"/>
    <property type="project" value="UniProtKB-SubCell"/>
</dbReference>
<evidence type="ECO:0000313" key="19">
    <source>
        <dbReference type="Proteomes" id="UP000594263"/>
    </source>
</evidence>
<evidence type="ECO:0000256" key="4">
    <source>
        <dbReference type="ARBA" id="ARBA00004496"/>
    </source>
</evidence>
<keyword evidence="12" id="KW-0269">Exonuclease</keyword>
<keyword evidence="19" id="KW-1185">Reference proteome</keyword>
<dbReference type="AlphaFoldDB" id="A0A7N0TDV5"/>
<keyword evidence="10" id="KW-0479">Metal-binding</keyword>
<evidence type="ECO:0000256" key="10">
    <source>
        <dbReference type="ARBA" id="ARBA00022723"/>
    </source>
</evidence>
<comment type="subunit">
    <text evidence="6">Component of the CCR4-NOT complex, at least composed of CRR4 and CAF1 proteins.</text>
</comment>
<dbReference type="SUPFAM" id="SSF53098">
    <property type="entry name" value="Ribonuclease H-like"/>
    <property type="match status" value="2"/>
</dbReference>
<dbReference type="EnsemblPlants" id="Kaladp0033s0060.1.v1.1">
    <property type="protein sequence ID" value="Kaladp0033s0060.1.v1.1"/>
    <property type="gene ID" value="Kaladp0033s0060.v1.1"/>
</dbReference>
<evidence type="ECO:0000256" key="13">
    <source>
        <dbReference type="ARBA" id="ARBA00022884"/>
    </source>
</evidence>
<dbReference type="InterPro" id="IPR012337">
    <property type="entry name" value="RNaseH-like_sf"/>
</dbReference>
<evidence type="ECO:0000256" key="7">
    <source>
        <dbReference type="ARBA" id="ARBA00012161"/>
    </source>
</evidence>
<dbReference type="GO" id="GO:0004535">
    <property type="term" value="F:poly(A)-specific ribonuclease activity"/>
    <property type="evidence" value="ECO:0007669"/>
    <property type="project" value="UniProtKB-EC"/>
</dbReference>
<dbReference type="InterPro" id="IPR006941">
    <property type="entry name" value="RNase_CAF1"/>
</dbReference>
<keyword evidence="16" id="KW-0539">Nucleus</keyword>
<evidence type="ECO:0000256" key="14">
    <source>
        <dbReference type="ARBA" id="ARBA00023015"/>
    </source>
</evidence>
<dbReference type="InterPro" id="IPR039637">
    <property type="entry name" value="CNOT7/CNOT8/Pop2"/>
</dbReference>
<evidence type="ECO:0000256" key="9">
    <source>
        <dbReference type="ARBA" id="ARBA00022722"/>
    </source>
</evidence>
<dbReference type="GO" id="GO:0030014">
    <property type="term" value="C:CCR4-NOT complex"/>
    <property type="evidence" value="ECO:0007669"/>
    <property type="project" value="InterPro"/>
</dbReference>
<dbReference type="Pfam" id="PF04857">
    <property type="entry name" value="CAF1"/>
    <property type="match status" value="2"/>
</dbReference>
<keyword evidence="14" id="KW-0805">Transcription regulation</keyword>
<evidence type="ECO:0000256" key="17">
    <source>
        <dbReference type="ARBA" id="ARBA00025148"/>
    </source>
</evidence>
<dbReference type="PANTHER" id="PTHR10797">
    <property type="entry name" value="CCR4-NOT TRANSCRIPTION COMPLEX SUBUNIT"/>
    <property type="match status" value="1"/>
</dbReference>
<evidence type="ECO:0000256" key="8">
    <source>
        <dbReference type="ARBA" id="ARBA00022490"/>
    </source>
</evidence>
<evidence type="ECO:0000256" key="1">
    <source>
        <dbReference type="ARBA" id="ARBA00001663"/>
    </source>
</evidence>
<dbReference type="Gene3D" id="3.30.420.10">
    <property type="entry name" value="Ribonuclease H-like superfamily/Ribonuclease H"/>
    <property type="match status" value="2"/>
</dbReference>
<dbReference type="GO" id="GO:0046872">
    <property type="term" value="F:metal ion binding"/>
    <property type="evidence" value="ECO:0007669"/>
    <property type="project" value="UniProtKB-KW"/>
</dbReference>
<dbReference type="GO" id="GO:0005634">
    <property type="term" value="C:nucleus"/>
    <property type="evidence" value="ECO:0007669"/>
    <property type="project" value="UniProtKB-SubCell"/>
</dbReference>
<evidence type="ECO:0000256" key="15">
    <source>
        <dbReference type="ARBA" id="ARBA00023163"/>
    </source>
</evidence>
<proteinExistence type="inferred from homology"/>